<dbReference type="EMBL" id="JAQJAE010000003">
    <property type="protein sequence ID" value="KAJ5602823.1"/>
    <property type="molecule type" value="Genomic_DNA"/>
</dbReference>
<dbReference type="Proteomes" id="UP001213799">
    <property type="component" value="Unassembled WGS sequence"/>
</dbReference>
<keyword evidence="2" id="KW-1185">Reference proteome</keyword>
<protein>
    <submittedName>
        <fullName evidence="1">Uncharacterized protein</fullName>
    </submittedName>
</protein>
<evidence type="ECO:0000313" key="2">
    <source>
        <dbReference type="Proteomes" id="UP001213799"/>
    </source>
</evidence>
<gene>
    <name evidence="1" type="ORF">N7537_005779</name>
</gene>
<reference evidence="1" key="2">
    <citation type="submission" date="2023-01" db="EMBL/GenBank/DDBJ databases">
        <authorList>
            <person name="Petersen C."/>
        </authorList>
    </citation>
    <scope>NUCLEOTIDE SEQUENCE</scope>
    <source>
        <strain evidence="1">IBT 12815</strain>
    </source>
</reference>
<dbReference type="RefSeq" id="XP_056752621.1">
    <property type="nucleotide sequence ID" value="XM_056896836.1"/>
</dbReference>
<name>A0AAD6E6R0_9EURO</name>
<comment type="caution">
    <text evidence="1">The sequence shown here is derived from an EMBL/GenBank/DDBJ whole genome shotgun (WGS) entry which is preliminary data.</text>
</comment>
<sequence length="67" mass="7313">MIPGGAVNNTPRSCVPGFRRCLFYSFYSLGLAAFHPSFKRNTDSIERGCYCLICGSAGGGLRMRLAF</sequence>
<evidence type="ECO:0000313" key="1">
    <source>
        <dbReference type="EMBL" id="KAJ5602823.1"/>
    </source>
</evidence>
<dbReference type="AlphaFoldDB" id="A0AAD6E6R0"/>
<organism evidence="1 2">
    <name type="scientific">Penicillium hordei</name>
    <dbReference type="NCBI Taxonomy" id="40994"/>
    <lineage>
        <taxon>Eukaryota</taxon>
        <taxon>Fungi</taxon>
        <taxon>Dikarya</taxon>
        <taxon>Ascomycota</taxon>
        <taxon>Pezizomycotina</taxon>
        <taxon>Eurotiomycetes</taxon>
        <taxon>Eurotiomycetidae</taxon>
        <taxon>Eurotiales</taxon>
        <taxon>Aspergillaceae</taxon>
        <taxon>Penicillium</taxon>
    </lineage>
</organism>
<proteinExistence type="predicted"/>
<dbReference type="GeneID" id="81587078"/>
<accession>A0AAD6E6R0</accession>
<reference evidence="1" key="1">
    <citation type="journal article" date="2023" name="IMA Fungus">
        <title>Comparative genomic study of the Penicillium genus elucidates a diverse pangenome and 15 lateral gene transfer events.</title>
        <authorList>
            <person name="Petersen C."/>
            <person name="Sorensen T."/>
            <person name="Nielsen M.R."/>
            <person name="Sondergaard T.E."/>
            <person name="Sorensen J.L."/>
            <person name="Fitzpatrick D.A."/>
            <person name="Frisvad J.C."/>
            <person name="Nielsen K.L."/>
        </authorList>
    </citation>
    <scope>NUCLEOTIDE SEQUENCE</scope>
    <source>
        <strain evidence="1">IBT 12815</strain>
    </source>
</reference>